<evidence type="ECO:0000259" key="2">
    <source>
        <dbReference type="PROSITE" id="PS50943"/>
    </source>
</evidence>
<dbReference type="SUPFAM" id="SSF47413">
    <property type="entry name" value="lambda repressor-like DNA-binding domains"/>
    <property type="match status" value="1"/>
</dbReference>
<dbReference type="GO" id="GO:0003677">
    <property type="term" value="F:DNA binding"/>
    <property type="evidence" value="ECO:0007669"/>
    <property type="project" value="UniProtKB-KW"/>
</dbReference>
<proteinExistence type="predicted"/>
<reference evidence="3" key="1">
    <citation type="submission" date="2020-10" db="EMBL/GenBank/DDBJ databases">
        <authorList>
            <person name="Gilroy R."/>
        </authorList>
    </citation>
    <scope>NUCLEOTIDE SEQUENCE</scope>
    <source>
        <strain evidence="3">CHK152-2871</strain>
    </source>
</reference>
<sequence>MGNAKANQLKTTRHIARKILQLRVTKNLTQEKFAEKINVDIRTVSRAESGCNRPSAETLEIIAEAFNVPISYFYDKSIYEINKNKAEVILEINAKLNVSNIRKLSKLNKLIDII</sequence>
<evidence type="ECO:0000256" key="1">
    <source>
        <dbReference type="ARBA" id="ARBA00023125"/>
    </source>
</evidence>
<dbReference type="Proteomes" id="UP000886865">
    <property type="component" value="Unassembled WGS sequence"/>
</dbReference>
<dbReference type="CDD" id="cd00093">
    <property type="entry name" value="HTH_XRE"/>
    <property type="match status" value="1"/>
</dbReference>
<dbReference type="AlphaFoldDB" id="A0A9D1FJA3"/>
<accession>A0A9D1FJA3</accession>
<evidence type="ECO:0000313" key="3">
    <source>
        <dbReference type="EMBL" id="HIS74235.1"/>
    </source>
</evidence>
<dbReference type="InterPro" id="IPR010982">
    <property type="entry name" value="Lambda_DNA-bd_dom_sf"/>
</dbReference>
<dbReference type="EMBL" id="DVJQ01000038">
    <property type="protein sequence ID" value="HIS74235.1"/>
    <property type="molecule type" value="Genomic_DNA"/>
</dbReference>
<dbReference type="PANTHER" id="PTHR46558">
    <property type="entry name" value="TRACRIPTIONAL REGULATORY PROTEIN-RELATED-RELATED"/>
    <property type="match status" value="1"/>
</dbReference>
<keyword evidence="1" id="KW-0238">DNA-binding</keyword>
<evidence type="ECO:0000313" key="4">
    <source>
        <dbReference type="Proteomes" id="UP000886865"/>
    </source>
</evidence>
<dbReference type="SMART" id="SM00530">
    <property type="entry name" value="HTH_XRE"/>
    <property type="match status" value="1"/>
</dbReference>
<protein>
    <submittedName>
        <fullName evidence="3">Helix-turn-helix transcriptional regulator</fullName>
    </submittedName>
</protein>
<dbReference type="Gene3D" id="1.10.260.40">
    <property type="entry name" value="lambda repressor-like DNA-binding domains"/>
    <property type="match status" value="1"/>
</dbReference>
<organism evidence="3 4">
    <name type="scientific">Candidatus Galligastranaerophilus intestinavium</name>
    <dbReference type="NCBI Taxonomy" id="2840836"/>
    <lineage>
        <taxon>Bacteria</taxon>
        <taxon>Candidatus Galligastranaerophilus</taxon>
    </lineage>
</organism>
<dbReference type="PROSITE" id="PS50943">
    <property type="entry name" value="HTH_CROC1"/>
    <property type="match status" value="1"/>
</dbReference>
<dbReference type="InterPro" id="IPR001387">
    <property type="entry name" value="Cro/C1-type_HTH"/>
</dbReference>
<comment type="caution">
    <text evidence="3">The sequence shown here is derived from an EMBL/GenBank/DDBJ whole genome shotgun (WGS) entry which is preliminary data.</text>
</comment>
<dbReference type="PANTHER" id="PTHR46558:SF11">
    <property type="entry name" value="HTH-TYPE TRANSCRIPTIONAL REGULATOR XRE"/>
    <property type="match status" value="1"/>
</dbReference>
<name>A0A9D1FJA3_9BACT</name>
<dbReference type="Pfam" id="PF01381">
    <property type="entry name" value="HTH_3"/>
    <property type="match status" value="1"/>
</dbReference>
<reference evidence="3" key="2">
    <citation type="journal article" date="2021" name="PeerJ">
        <title>Extensive microbial diversity within the chicken gut microbiome revealed by metagenomics and culture.</title>
        <authorList>
            <person name="Gilroy R."/>
            <person name="Ravi A."/>
            <person name="Getino M."/>
            <person name="Pursley I."/>
            <person name="Horton D.L."/>
            <person name="Alikhan N.F."/>
            <person name="Baker D."/>
            <person name="Gharbi K."/>
            <person name="Hall N."/>
            <person name="Watson M."/>
            <person name="Adriaenssens E.M."/>
            <person name="Foster-Nyarko E."/>
            <person name="Jarju S."/>
            <person name="Secka A."/>
            <person name="Antonio M."/>
            <person name="Oren A."/>
            <person name="Chaudhuri R.R."/>
            <person name="La Ragione R."/>
            <person name="Hildebrand F."/>
            <person name="Pallen M.J."/>
        </authorList>
    </citation>
    <scope>NUCLEOTIDE SEQUENCE</scope>
    <source>
        <strain evidence="3">CHK152-2871</strain>
    </source>
</reference>
<feature type="domain" description="HTH cro/C1-type" evidence="2">
    <location>
        <begin position="19"/>
        <end position="73"/>
    </location>
</feature>
<gene>
    <name evidence="3" type="ORF">IAA86_04350</name>
</gene>